<dbReference type="AlphaFoldDB" id="A0AAV9HPI6"/>
<keyword evidence="1" id="KW-0812">Transmembrane</keyword>
<gene>
    <name evidence="2" type="ORF">QBC42DRAFT_267376</name>
</gene>
<feature type="transmembrane region" description="Helical" evidence="1">
    <location>
        <begin position="69"/>
        <end position="90"/>
    </location>
</feature>
<reference evidence="2" key="2">
    <citation type="submission" date="2023-06" db="EMBL/GenBank/DDBJ databases">
        <authorList>
            <consortium name="Lawrence Berkeley National Laboratory"/>
            <person name="Mondo S.J."/>
            <person name="Hensen N."/>
            <person name="Bonometti L."/>
            <person name="Westerberg I."/>
            <person name="Brannstrom I.O."/>
            <person name="Guillou S."/>
            <person name="Cros-Aarteil S."/>
            <person name="Calhoun S."/>
            <person name="Haridas S."/>
            <person name="Kuo A."/>
            <person name="Pangilinan J."/>
            <person name="Riley R."/>
            <person name="Labutti K."/>
            <person name="Andreopoulos B."/>
            <person name="Lipzen A."/>
            <person name="Chen C."/>
            <person name="Yanf M."/>
            <person name="Daum C."/>
            <person name="Ng V."/>
            <person name="Clum A."/>
            <person name="Steindorff A."/>
            <person name="Ohm R."/>
            <person name="Martin F."/>
            <person name="Silar P."/>
            <person name="Natvig D."/>
            <person name="Lalanne C."/>
            <person name="Gautier V."/>
            <person name="Ament-Velasquez S.L."/>
            <person name="Kruys A."/>
            <person name="Hutchinson M.I."/>
            <person name="Powell A.J."/>
            <person name="Barry K."/>
            <person name="Miller A.N."/>
            <person name="Grigoriev I.V."/>
            <person name="Debuchy R."/>
            <person name="Gladieux P."/>
            <person name="Thoren M.H."/>
            <person name="Johannesson H."/>
        </authorList>
    </citation>
    <scope>NUCLEOTIDE SEQUENCE</scope>
    <source>
        <strain evidence="2">PSN324</strain>
    </source>
</reference>
<dbReference type="Proteomes" id="UP001321749">
    <property type="component" value="Unassembled WGS sequence"/>
</dbReference>
<accession>A0AAV9HPI6</accession>
<name>A0AAV9HPI6_9PEZI</name>
<organism evidence="2 3">
    <name type="scientific">Cladorrhinum samala</name>
    <dbReference type="NCBI Taxonomy" id="585594"/>
    <lineage>
        <taxon>Eukaryota</taxon>
        <taxon>Fungi</taxon>
        <taxon>Dikarya</taxon>
        <taxon>Ascomycota</taxon>
        <taxon>Pezizomycotina</taxon>
        <taxon>Sordariomycetes</taxon>
        <taxon>Sordariomycetidae</taxon>
        <taxon>Sordariales</taxon>
        <taxon>Podosporaceae</taxon>
        <taxon>Cladorrhinum</taxon>
    </lineage>
</organism>
<dbReference type="EMBL" id="MU864969">
    <property type="protein sequence ID" value="KAK4462664.1"/>
    <property type="molecule type" value="Genomic_DNA"/>
</dbReference>
<keyword evidence="3" id="KW-1185">Reference proteome</keyword>
<evidence type="ECO:0000313" key="2">
    <source>
        <dbReference type="EMBL" id="KAK4462664.1"/>
    </source>
</evidence>
<comment type="caution">
    <text evidence="2">The sequence shown here is derived from an EMBL/GenBank/DDBJ whole genome shotgun (WGS) entry which is preliminary data.</text>
</comment>
<proteinExistence type="predicted"/>
<evidence type="ECO:0000313" key="3">
    <source>
        <dbReference type="Proteomes" id="UP001321749"/>
    </source>
</evidence>
<reference evidence="2" key="1">
    <citation type="journal article" date="2023" name="Mol. Phylogenet. Evol.">
        <title>Genome-scale phylogeny and comparative genomics of the fungal order Sordariales.</title>
        <authorList>
            <person name="Hensen N."/>
            <person name="Bonometti L."/>
            <person name="Westerberg I."/>
            <person name="Brannstrom I.O."/>
            <person name="Guillou S."/>
            <person name="Cros-Aarteil S."/>
            <person name="Calhoun S."/>
            <person name="Haridas S."/>
            <person name="Kuo A."/>
            <person name="Mondo S."/>
            <person name="Pangilinan J."/>
            <person name="Riley R."/>
            <person name="LaButti K."/>
            <person name="Andreopoulos B."/>
            <person name="Lipzen A."/>
            <person name="Chen C."/>
            <person name="Yan M."/>
            <person name="Daum C."/>
            <person name="Ng V."/>
            <person name="Clum A."/>
            <person name="Steindorff A."/>
            <person name="Ohm R.A."/>
            <person name="Martin F."/>
            <person name="Silar P."/>
            <person name="Natvig D.O."/>
            <person name="Lalanne C."/>
            <person name="Gautier V."/>
            <person name="Ament-Velasquez S.L."/>
            <person name="Kruys A."/>
            <person name="Hutchinson M.I."/>
            <person name="Powell A.J."/>
            <person name="Barry K."/>
            <person name="Miller A.N."/>
            <person name="Grigoriev I.V."/>
            <person name="Debuchy R."/>
            <person name="Gladieux P."/>
            <person name="Hiltunen Thoren M."/>
            <person name="Johannesson H."/>
        </authorList>
    </citation>
    <scope>NUCLEOTIDE SEQUENCE</scope>
    <source>
        <strain evidence="2">PSN324</strain>
    </source>
</reference>
<sequence>MTCGSGITGACHSVPCNGTGPHNIRQDPSYLRDASGRGRAPRRRTYFNQTLHEVSVRVQHPDLISFREAILALVVLYAAFKAVFAGINVYDLLFGREISPMCWNMSPGGCAWVYVRWYLWAVLMGWGSEVIPWAICGVVVAFFGEEVLRKVKGRK</sequence>
<evidence type="ECO:0000256" key="1">
    <source>
        <dbReference type="SAM" id="Phobius"/>
    </source>
</evidence>
<keyword evidence="1" id="KW-1133">Transmembrane helix</keyword>
<feature type="transmembrane region" description="Helical" evidence="1">
    <location>
        <begin position="130"/>
        <end position="148"/>
    </location>
</feature>
<keyword evidence="1" id="KW-0472">Membrane</keyword>
<protein>
    <submittedName>
        <fullName evidence="2">Uncharacterized protein</fullName>
    </submittedName>
</protein>